<evidence type="ECO:0000256" key="1">
    <source>
        <dbReference type="ARBA" id="ARBA00000085"/>
    </source>
</evidence>
<evidence type="ECO:0000256" key="5">
    <source>
        <dbReference type="ARBA" id="ARBA00022741"/>
    </source>
</evidence>
<dbReference type="EC" id="2.7.13.3" evidence="2"/>
<evidence type="ECO:0000259" key="9">
    <source>
        <dbReference type="PROSITE" id="PS50109"/>
    </source>
</evidence>
<dbReference type="PANTHER" id="PTHR43065">
    <property type="entry name" value="SENSOR HISTIDINE KINASE"/>
    <property type="match status" value="1"/>
</dbReference>
<evidence type="ECO:0000256" key="2">
    <source>
        <dbReference type="ARBA" id="ARBA00012438"/>
    </source>
</evidence>
<keyword evidence="7 10" id="KW-0067">ATP-binding</keyword>
<dbReference type="GO" id="GO:0005524">
    <property type="term" value="F:ATP binding"/>
    <property type="evidence" value="ECO:0007669"/>
    <property type="project" value="UniProtKB-KW"/>
</dbReference>
<dbReference type="PRINTS" id="PR00344">
    <property type="entry name" value="BCTRLSENSOR"/>
</dbReference>
<proteinExistence type="predicted"/>
<evidence type="ECO:0000256" key="8">
    <source>
        <dbReference type="ARBA" id="ARBA00023012"/>
    </source>
</evidence>
<dbReference type="EMBL" id="JACOGF010000016">
    <property type="protein sequence ID" value="MBC3920508.1"/>
    <property type="molecule type" value="Genomic_DNA"/>
</dbReference>
<evidence type="ECO:0000256" key="7">
    <source>
        <dbReference type="ARBA" id="ARBA00022840"/>
    </source>
</evidence>
<sequence>MAKATLKKFVPEDKEKFVQFSIESRILKELGERLVSNAEVALTELIKNAYDADAGECRITVSEDQIVIKDTGTGMSYDAFKNKWMRIATGNKADMPHSEKFGRKLTGSKGVGRFAVRFLGRKLKLESVAINEQGKKEKLTAIFDWTKLDESNNILSLKVPYELNSSKEPIGTTLTISELRVAIADKELYAVKSGVLSIASPVYAFINDAPDEIKDYLARDGKRNEDPGFNVLFGDEPNEAEAQEPLAALVLSNFVARTTVDLNNGYLTVHVYHANREGEYIKRRVKVSNSIGCRVYADIRYFPKRAGVFAKKADFNGKDAWSWVRKNSGIKVFDHGFHIRPYGTGDDDWLQLDHDTAHNERKWRSTITEKYFPMDPIDASQPKRNPMVSLPTNYQTVGAVFIETNPGNVDDDEILSPSMDRQGFSSNKGFRGLQNVARFAVEIISLADKKIQLEDEARARNERYLVKQKEIDAVIKEIKSSQSLNREDKERIVGHYTKVRRDIDNLDEYDRSAREGLETMSLLGVVAGFMTHEFQAALMNLEGAAKIIRGLAKKDVELLGHAKSIDESIQYFTGYIDYTRLFVTNLHLDSVKPYRVLPVLQHVISTFSKFQKERHVEVDTSEINKTLVAPLIPVAMYQGIVHNLFTNALKVLLVQPQAEKLICIQAWNEKGKHILQILDNGPGISPDVENRIWDPLYTTTSSENNPLGSGMGLGLPLVKKVVEARKGRIFLTEPPVGFSTCFRVELPLEQK</sequence>
<dbReference type="SUPFAM" id="SSF55874">
    <property type="entry name" value="ATPase domain of HSP90 chaperone/DNA topoisomerase II/histidine kinase"/>
    <property type="match status" value="2"/>
</dbReference>
<protein>
    <recommendedName>
        <fullName evidence="2">histidine kinase</fullName>
        <ecNumber evidence="2">2.7.13.3</ecNumber>
    </recommendedName>
</protein>
<keyword evidence="6" id="KW-0418">Kinase</keyword>
<evidence type="ECO:0000256" key="6">
    <source>
        <dbReference type="ARBA" id="ARBA00022777"/>
    </source>
</evidence>
<feature type="domain" description="Histidine kinase" evidence="9">
    <location>
        <begin position="529"/>
        <end position="750"/>
    </location>
</feature>
<comment type="caution">
    <text evidence="10">The sequence shown here is derived from an EMBL/GenBank/DDBJ whole genome shotgun (WGS) entry which is preliminary data.</text>
</comment>
<dbReference type="Pfam" id="PF13589">
    <property type="entry name" value="HATPase_c_3"/>
    <property type="match status" value="1"/>
</dbReference>
<dbReference type="Proteomes" id="UP000650424">
    <property type="component" value="Unassembled WGS sequence"/>
</dbReference>
<dbReference type="InterPro" id="IPR036890">
    <property type="entry name" value="HATPase_C_sf"/>
</dbReference>
<gene>
    <name evidence="10" type="ORF">H8L32_23795</name>
</gene>
<keyword evidence="11" id="KW-1185">Reference proteome</keyword>
<keyword evidence="4" id="KW-0808">Transferase</keyword>
<organism evidence="10 11">
    <name type="scientific">Undibacterium hunanense</name>
    <dbReference type="NCBI Taxonomy" id="2762292"/>
    <lineage>
        <taxon>Bacteria</taxon>
        <taxon>Pseudomonadati</taxon>
        <taxon>Pseudomonadota</taxon>
        <taxon>Betaproteobacteria</taxon>
        <taxon>Burkholderiales</taxon>
        <taxon>Oxalobacteraceae</taxon>
        <taxon>Undibacterium</taxon>
    </lineage>
</organism>
<dbReference type="Gene3D" id="3.30.565.10">
    <property type="entry name" value="Histidine kinase-like ATPase, C-terminal domain"/>
    <property type="match status" value="2"/>
</dbReference>
<keyword evidence="5" id="KW-0547">Nucleotide-binding</keyword>
<reference evidence="10 11" key="1">
    <citation type="submission" date="2020-08" db="EMBL/GenBank/DDBJ databases">
        <title>Novel species isolated from subtropical streams in China.</title>
        <authorList>
            <person name="Lu H."/>
        </authorList>
    </citation>
    <scope>NUCLEOTIDE SEQUENCE [LARGE SCALE GENOMIC DNA]</scope>
    <source>
        <strain evidence="10 11">CY18W</strain>
    </source>
</reference>
<dbReference type="PROSITE" id="PS50109">
    <property type="entry name" value="HIS_KIN"/>
    <property type="match status" value="1"/>
</dbReference>
<evidence type="ECO:0000256" key="3">
    <source>
        <dbReference type="ARBA" id="ARBA00022553"/>
    </source>
</evidence>
<dbReference type="Pfam" id="PF02518">
    <property type="entry name" value="HATPase_c"/>
    <property type="match status" value="1"/>
</dbReference>
<evidence type="ECO:0000256" key="4">
    <source>
        <dbReference type="ARBA" id="ARBA00022679"/>
    </source>
</evidence>
<dbReference type="InterPro" id="IPR003594">
    <property type="entry name" value="HATPase_dom"/>
</dbReference>
<dbReference type="RefSeq" id="WP_186950114.1">
    <property type="nucleotide sequence ID" value="NZ_JACOGF010000016.1"/>
</dbReference>
<accession>A0ABR6ZXB4</accession>
<comment type="catalytic activity">
    <reaction evidence="1">
        <text>ATP + protein L-histidine = ADP + protein N-phospho-L-histidine.</text>
        <dbReference type="EC" id="2.7.13.3"/>
    </reaction>
</comment>
<keyword evidence="8" id="KW-0902">Two-component regulatory system</keyword>
<evidence type="ECO:0000313" key="10">
    <source>
        <dbReference type="EMBL" id="MBC3920508.1"/>
    </source>
</evidence>
<dbReference type="SMART" id="SM00387">
    <property type="entry name" value="HATPase_c"/>
    <property type="match status" value="1"/>
</dbReference>
<dbReference type="InterPro" id="IPR004358">
    <property type="entry name" value="Sig_transdc_His_kin-like_C"/>
</dbReference>
<dbReference type="InterPro" id="IPR005467">
    <property type="entry name" value="His_kinase_dom"/>
</dbReference>
<name>A0ABR6ZXB4_9BURK</name>
<dbReference type="PANTHER" id="PTHR43065:SF10">
    <property type="entry name" value="PEROXIDE STRESS-ACTIVATED HISTIDINE KINASE MAK3"/>
    <property type="match status" value="1"/>
</dbReference>
<keyword evidence="3" id="KW-0597">Phosphoprotein</keyword>
<evidence type="ECO:0000313" key="11">
    <source>
        <dbReference type="Proteomes" id="UP000650424"/>
    </source>
</evidence>